<dbReference type="OrthoDB" id="9811954at2"/>
<evidence type="ECO:0000256" key="2">
    <source>
        <dbReference type="ARBA" id="ARBA00022692"/>
    </source>
</evidence>
<evidence type="ECO:0000256" key="4">
    <source>
        <dbReference type="ARBA" id="ARBA00023136"/>
    </source>
</evidence>
<keyword evidence="2 5" id="KW-0812">Transmembrane</keyword>
<reference evidence="6 7" key="1">
    <citation type="submission" date="2019-02" db="EMBL/GenBank/DDBJ databases">
        <title>Paracoccus subflavus sp. nov., isolated from marine sediment of the Pacific Ocean.</title>
        <authorList>
            <person name="Zhang G."/>
        </authorList>
    </citation>
    <scope>NUCLEOTIDE SEQUENCE [LARGE SCALE GENOMIC DNA]</scope>
    <source>
        <strain evidence="6 7">GY0581</strain>
    </source>
</reference>
<keyword evidence="7" id="KW-1185">Reference proteome</keyword>
<protein>
    <submittedName>
        <fullName evidence="6">DUF2585 family protein</fullName>
    </submittedName>
</protein>
<keyword evidence="1" id="KW-1003">Cell membrane</keyword>
<keyword evidence="3 5" id="KW-1133">Transmembrane helix</keyword>
<feature type="transmembrane region" description="Helical" evidence="5">
    <location>
        <begin position="218"/>
        <end position="240"/>
    </location>
</feature>
<feature type="transmembrane region" description="Helical" evidence="5">
    <location>
        <begin position="144"/>
        <end position="159"/>
    </location>
</feature>
<feature type="transmembrane region" description="Helical" evidence="5">
    <location>
        <begin position="97"/>
        <end position="115"/>
    </location>
</feature>
<sequence length="264" mass="28381">MARQRVGVTVDHQHARLRCQPQRDQLRRQSGPGNHDIGSLIHSPRFRRALVLADGALSFQTMKDENHIAVPVRDQRFASWPPVARRLPGAHGRGRQAAVLILLALTAKLVVLMILNRPLGCDCGQIWSIPGQVVPNSRTALDPYSFQHLIFGAALIAVVRRIRPDWPVWTLLAAVVASSSIWEMAENLPASIALFGYSSGDPLAYDGDSIANSMADTAAAVVGALLALPVAGWVVGLAAVGAEIWTTAWIGDGFITTLARIVAG</sequence>
<gene>
    <name evidence="6" type="ORF">EYE42_05320</name>
</gene>
<dbReference type="EMBL" id="SISK01000003">
    <property type="protein sequence ID" value="TBN41827.1"/>
    <property type="molecule type" value="Genomic_DNA"/>
</dbReference>
<evidence type="ECO:0000313" key="6">
    <source>
        <dbReference type="EMBL" id="TBN41827.1"/>
    </source>
</evidence>
<evidence type="ECO:0000313" key="7">
    <source>
        <dbReference type="Proteomes" id="UP000293520"/>
    </source>
</evidence>
<dbReference type="Pfam" id="PF10755">
    <property type="entry name" value="DUF2585"/>
    <property type="match status" value="1"/>
</dbReference>
<dbReference type="GO" id="GO:0005886">
    <property type="term" value="C:plasma membrane"/>
    <property type="evidence" value="ECO:0007669"/>
    <property type="project" value="InterPro"/>
</dbReference>
<dbReference type="AlphaFoldDB" id="A0A4Q9G8L0"/>
<name>A0A4Q9G8L0_9RHOB</name>
<feature type="transmembrane region" description="Helical" evidence="5">
    <location>
        <begin position="166"/>
        <end position="185"/>
    </location>
</feature>
<dbReference type="InterPro" id="IPR019691">
    <property type="entry name" value="DUF2585"/>
</dbReference>
<organism evidence="6 7">
    <name type="scientific">Paracoccus subflavus</name>
    <dbReference type="NCBI Taxonomy" id="2528244"/>
    <lineage>
        <taxon>Bacteria</taxon>
        <taxon>Pseudomonadati</taxon>
        <taxon>Pseudomonadota</taxon>
        <taxon>Alphaproteobacteria</taxon>
        <taxon>Rhodobacterales</taxon>
        <taxon>Paracoccaceae</taxon>
        <taxon>Paracoccus</taxon>
    </lineage>
</organism>
<evidence type="ECO:0000256" key="3">
    <source>
        <dbReference type="ARBA" id="ARBA00022989"/>
    </source>
</evidence>
<keyword evidence="4 5" id="KW-0472">Membrane</keyword>
<proteinExistence type="predicted"/>
<accession>A0A4Q9G8L0</accession>
<comment type="caution">
    <text evidence="6">The sequence shown here is derived from an EMBL/GenBank/DDBJ whole genome shotgun (WGS) entry which is preliminary data.</text>
</comment>
<evidence type="ECO:0000256" key="5">
    <source>
        <dbReference type="SAM" id="Phobius"/>
    </source>
</evidence>
<dbReference type="Proteomes" id="UP000293520">
    <property type="component" value="Unassembled WGS sequence"/>
</dbReference>
<evidence type="ECO:0000256" key="1">
    <source>
        <dbReference type="ARBA" id="ARBA00022475"/>
    </source>
</evidence>